<dbReference type="Gene3D" id="3.10.129.10">
    <property type="entry name" value="Hotdog Thioesterase"/>
    <property type="match status" value="1"/>
</dbReference>
<reference evidence="1" key="1">
    <citation type="submission" date="2021-12" db="EMBL/GenBank/DDBJ databases">
        <authorList>
            <person name="Criscuolo A."/>
        </authorList>
    </citation>
    <scope>NUCLEOTIDE SEQUENCE</scope>
    <source>
        <strain evidence="1">CIP111894</strain>
    </source>
</reference>
<evidence type="ECO:0000313" key="1">
    <source>
        <dbReference type="EMBL" id="CAH1058187.1"/>
    </source>
</evidence>
<comment type="caution">
    <text evidence="1">The sequence shown here is derived from an EMBL/GenBank/DDBJ whole genome shotgun (WGS) entry which is preliminary data.</text>
</comment>
<dbReference type="EMBL" id="CAKMAB010000030">
    <property type="protein sequence ID" value="CAH1058187.1"/>
    <property type="molecule type" value="Genomic_DNA"/>
</dbReference>
<dbReference type="Proteomes" id="UP000838749">
    <property type="component" value="Unassembled WGS sequence"/>
</dbReference>
<dbReference type="RefSeq" id="WP_234539648.1">
    <property type="nucleotide sequence ID" value="NZ_CAKMAB010000030.1"/>
</dbReference>
<evidence type="ECO:0000313" key="2">
    <source>
        <dbReference type="Proteomes" id="UP000838749"/>
    </source>
</evidence>
<accession>A0ABN8FLU9</accession>
<dbReference type="InterPro" id="IPR029069">
    <property type="entry name" value="HotDog_dom_sf"/>
</dbReference>
<dbReference type="Pfam" id="PF13279">
    <property type="entry name" value="4HBT_2"/>
    <property type="match status" value="1"/>
</dbReference>
<dbReference type="CDD" id="cd00586">
    <property type="entry name" value="4HBT"/>
    <property type="match status" value="1"/>
</dbReference>
<organism evidence="1 2">
    <name type="scientific">Paenibacillus pseudetheri</name>
    <dbReference type="NCBI Taxonomy" id="2897682"/>
    <lineage>
        <taxon>Bacteria</taxon>
        <taxon>Bacillati</taxon>
        <taxon>Bacillota</taxon>
        <taxon>Bacilli</taxon>
        <taxon>Bacillales</taxon>
        <taxon>Paenibacillaceae</taxon>
        <taxon>Paenibacillus</taxon>
    </lineage>
</organism>
<protein>
    <recommendedName>
        <fullName evidence="3">Thioesterase</fullName>
    </recommendedName>
</protein>
<dbReference type="SUPFAM" id="SSF54637">
    <property type="entry name" value="Thioesterase/thiol ester dehydrase-isomerase"/>
    <property type="match status" value="1"/>
</dbReference>
<name>A0ABN8FLU9_9BACL</name>
<gene>
    <name evidence="1" type="ORF">PAECIP111894_04360</name>
</gene>
<proteinExistence type="predicted"/>
<evidence type="ECO:0008006" key="3">
    <source>
        <dbReference type="Google" id="ProtNLM"/>
    </source>
</evidence>
<keyword evidence="2" id="KW-1185">Reference proteome</keyword>
<sequence>MNHSFTYKFMPCFADIDSYSIAHHSKYFCWFEMARFHFMGEYLDLPLSTVHEFRSPVIRLGCEFKQPVLFGQEYTIETLVSYKLPKASLTFNYEIKNDSGQLIAKGFTEHVFLNSNNELMLSFPDIILRRMLSLQEV</sequence>